<dbReference type="InterPro" id="IPR006342">
    <property type="entry name" value="FkbM_mtfrase"/>
</dbReference>
<gene>
    <name evidence="2" type="ORF">ACFFGH_29365</name>
</gene>
<keyword evidence="2" id="KW-0808">Transferase</keyword>
<reference evidence="2 3" key="1">
    <citation type="submission" date="2024-09" db="EMBL/GenBank/DDBJ databases">
        <authorList>
            <person name="Sun Q."/>
            <person name="Mori K."/>
        </authorList>
    </citation>
    <scope>NUCLEOTIDE SEQUENCE [LARGE SCALE GENOMIC DNA]</scope>
    <source>
        <strain evidence="2 3">KCTC 23076</strain>
    </source>
</reference>
<dbReference type="EC" id="2.1.1.-" evidence="2"/>
<sequence length="287" mass="31732">MRGGHRLRLDLRSGTEWLAYYTRDFDNHLIAAACALMTEPGCVAIDAGANIGFWSVPLARRALELQGGIVAFEPVPSNAARLQHNLRMNGLLQVAEIIPAALSDSSGEATMILREDFEEGAATGNASIEIPDGRDDRYSSVQVATVTLDECAISALGRGALRVIKCDIEGHEDRFLSGATDTVARHRPIIFLEWNRAYYDRRRVDQTAQVQPFLDKLQYRTLLRTDGAWKPALEFRSPRPFDDLVVVPDDEIAATVSALEVAYSPYRRRRSCDGASLKGGRDRPGQC</sequence>
<keyword evidence="3" id="KW-1185">Reference proteome</keyword>
<dbReference type="NCBIfam" id="TIGR01444">
    <property type="entry name" value="fkbM_fam"/>
    <property type="match status" value="1"/>
</dbReference>
<protein>
    <submittedName>
        <fullName evidence="2">FkbM family methyltransferase</fullName>
        <ecNumber evidence="2">2.1.1.-</ecNumber>
    </submittedName>
</protein>
<dbReference type="PANTHER" id="PTHR34203">
    <property type="entry name" value="METHYLTRANSFERASE, FKBM FAMILY PROTEIN"/>
    <property type="match status" value="1"/>
</dbReference>
<proteinExistence type="predicted"/>
<evidence type="ECO:0000259" key="1">
    <source>
        <dbReference type="Pfam" id="PF05050"/>
    </source>
</evidence>
<evidence type="ECO:0000313" key="3">
    <source>
        <dbReference type="Proteomes" id="UP001589896"/>
    </source>
</evidence>
<dbReference type="Pfam" id="PF05050">
    <property type="entry name" value="Methyltransf_21"/>
    <property type="match status" value="1"/>
</dbReference>
<dbReference type="InterPro" id="IPR029063">
    <property type="entry name" value="SAM-dependent_MTases_sf"/>
</dbReference>
<dbReference type="Proteomes" id="UP001589896">
    <property type="component" value="Unassembled WGS sequence"/>
</dbReference>
<comment type="caution">
    <text evidence="2">The sequence shown here is derived from an EMBL/GenBank/DDBJ whole genome shotgun (WGS) entry which is preliminary data.</text>
</comment>
<dbReference type="SUPFAM" id="SSF53335">
    <property type="entry name" value="S-adenosyl-L-methionine-dependent methyltransferases"/>
    <property type="match status" value="1"/>
</dbReference>
<feature type="domain" description="Methyltransferase FkbM" evidence="1">
    <location>
        <begin position="46"/>
        <end position="220"/>
    </location>
</feature>
<accession>A0ABV6RYA9</accession>
<keyword evidence="2" id="KW-0489">Methyltransferase</keyword>
<organism evidence="2 3">
    <name type="scientific">Lysobacter korlensis</name>
    <dbReference type="NCBI Taxonomy" id="553636"/>
    <lineage>
        <taxon>Bacteria</taxon>
        <taxon>Pseudomonadati</taxon>
        <taxon>Pseudomonadota</taxon>
        <taxon>Gammaproteobacteria</taxon>
        <taxon>Lysobacterales</taxon>
        <taxon>Lysobacteraceae</taxon>
        <taxon>Lysobacter</taxon>
    </lineage>
</organism>
<evidence type="ECO:0000313" key="2">
    <source>
        <dbReference type="EMBL" id="MFC0681962.1"/>
    </source>
</evidence>
<dbReference type="PANTHER" id="PTHR34203:SF15">
    <property type="entry name" value="SLL1173 PROTEIN"/>
    <property type="match status" value="1"/>
</dbReference>
<name>A0ABV6RYA9_9GAMM</name>
<dbReference type="Gene3D" id="3.40.50.150">
    <property type="entry name" value="Vaccinia Virus protein VP39"/>
    <property type="match status" value="1"/>
</dbReference>
<dbReference type="InterPro" id="IPR052514">
    <property type="entry name" value="SAM-dependent_MTase"/>
</dbReference>
<dbReference type="EMBL" id="JBHLTG010000010">
    <property type="protein sequence ID" value="MFC0681962.1"/>
    <property type="molecule type" value="Genomic_DNA"/>
</dbReference>
<dbReference type="GO" id="GO:0008168">
    <property type="term" value="F:methyltransferase activity"/>
    <property type="evidence" value="ECO:0007669"/>
    <property type="project" value="UniProtKB-KW"/>
</dbReference>
<dbReference type="GO" id="GO:0032259">
    <property type="term" value="P:methylation"/>
    <property type="evidence" value="ECO:0007669"/>
    <property type="project" value="UniProtKB-KW"/>
</dbReference>